<protein>
    <recommendedName>
        <fullName evidence="3">Antitoxin</fullName>
    </recommendedName>
</protein>
<sequence length="80" mass="8912">MDKTMPLSALRQNSGMFDGLEPGMAINFTKNGTSVVILVNSEEWARTQASIRLLSELNKVERNFGEGVSLSDFRARHQRG</sequence>
<organism evidence="1 2">
    <name type="scientific">Convivina intestini</name>
    <dbReference type="NCBI Taxonomy" id="1505726"/>
    <lineage>
        <taxon>Bacteria</taxon>
        <taxon>Bacillati</taxon>
        <taxon>Bacillota</taxon>
        <taxon>Bacilli</taxon>
        <taxon>Lactobacillales</taxon>
        <taxon>Lactobacillaceae</taxon>
        <taxon>Convivina</taxon>
    </lineage>
</organism>
<evidence type="ECO:0008006" key="3">
    <source>
        <dbReference type="Google" id="ProtNLM"/>
    </source>
</evidence>
<dbReference type="EMBL" id="QEKT01000001">
    <property type="protein sequence ID" value="PVY86378.1"/>
    <property type="molecule type" value="Genomic_DNA"/>
</dbReference>
<name>A0A2U1DFD4_9LACO</name>
<comment type="caution">
    <text evidence="1">The sequence shown here is derived from an EMBL/GenBank/DDBJ whole genome shotgun (WGS) entry which is preliminary data.</text>
</comment>
<proteinExistence type="predicted"/>
<dbReference type="AlphaFoldDB" id="A0A2U1DFD4"/>
<dbReference type="RefSeq" id="WP_089937712.1">
    <property type="nucleotide sequence ID" value="NZ_CAKOEX010000001.1"/>
</dbReference>
<evidence type="ECO:0000313" key="1">
    <source>
        <dbReference type="EMBL" id="PVY86378.1"/>
    </source>
</evidence>
<dbReference type="Proteomes" id="UP000245433">
    <property type="component" value="Unassembled WGS sequence"/>
</dbReference>
<evidence type="ECO:0000313" key="2">
    <source>
        <dbReference type="Proteomes" id="UP000245433"/>
    </source>
</evidence>
<reference evidence="1 2" key="1">
    <citation type="submission" date="2018-04" db="EMBL/GenBank/DDBJ databases">
        <title>Genomic Encyclopedia of Type Strains, Phase IV (KMG-IV): sequencing the most valuable type-strain genomes for metagenomic binning, comparative biology and taxonomic classification.</title>
        <authorList>
            <person name="Goeker M."/>
        </authorList>
    </citation>
    <scope>NUCLEOTIDE SEQUENCE [LARGE SCALE GENOMIC DNA]</scope>
    <source>
        <strain evidence="1 2">DSM 28795</strain>
    </source>
</reference>
<dbReference type="OrthoDB" id="9795585at2"/>
<gene>
    <name evidence="1" type="ORF">C7384_101294</name>
</gene>
<keyword evidence="2" id="KW-1185">Reference proteome</keyword>
<accession>A0A2U1DFD4</accession>